<dbReference type="InterPro" id="IPR057326">
    <property type="entry name" value="KR_dom"/>
</dbReference>
<evidence type="ECO:0000256" key="2">
    <source>
        <dbReference type="RuleBase" id="RU000363"/>
    </source>
</evidence>
<dbReference type="OrthoDB" id="9804774at2"/>
<dbReference type="FunFam" id="3.40.50.720:FF:000084">
    <property type="entry name" value="Short-chain dehydrogenase reductase"/>
    <property type="match status" value="1"/>
</dbReference>
<dbReference type="InterPro" id="IPR002347">
    <property type="entry name" value="SDR_fam"/>
</dbReference>
<dbReference type="STRING" id="721133.SAMN05216176_110164"/>
<dbReference type="PRINTS" id="PR00080">
    <property type="entry name" value="SDRFAMILY"/>
</dbReference>
<dbReference type="PRINTS" id="PR00081">
    <property type="entry name" value="GDHRDH"/>
</dbReference>
<dbReference type="InterPro" id="IPR036291">
    <property type="entry name" value="NAD(P)-bd_dom_sf"/>
</dbReference>
<evidence type="ECO:0000259" key="3">
    <source>
        <dbReference type="SMART" id="SM00822"/>
    </source>
</evidence>
<evidence type="ECO:0000313" key="4">
    <source>
        <dbReference type="EMBL" id="EKF41628.1"/>
    </source>
</evidence>
<organism evidence="4 5">
    <name type="scientific">Nitratireductor indicus C115</name>
    <dbReference type="NCBI Taxonomy" id="1231190"/>
    <lineage>
        <taxon>Bacteria</taxon>
        <taxon>Pseudomonadati</taxon>
        <taxon>Pseudomonadota</taxon>
        <taxon>Alphaproteobacteria</taxon>
        <taxon>Hyphomicrobiales</taxon>
        <taxon>Phyllobacteriaceae</taxon>
        <taxon>Nitratireductor</taxon>
    </lineage>
</organism>
<feature type="domain" description="Ketoreductase" evidence="3">
    <location>
        <begin position="10"/>
        <end position="206"/>
    </location>
</feature>
<dbReference type="PATRIC" id="fig|1231190.3.peg.3212"/>
<sequence>MIKDLFLSGKTAIVTGGGGGIGRAIALGLSHAGANVLVNDLGVSVSGDSEARNPADTVVEEIEAQGGRASANHGSVAEAKATEKMVEQALDTFGSIDIVINNAGIIRMGEFPQMSRSDWEAVLRVNLQGSFYLSRAAAPHFRAQAGGAYLHLTSASGLIGSTSQANYAASKLGIVGLSRAIALDLGQHGVRSNCLAPSSTSRMTELTDNARKHLMSPEKYEALKRMRAASAPERIVPLIAYLVSDRARGINGQVFGARGNEIYLYGQHRPVRMMHAAEGWTPAQADERLPAGLGAFATPLEVITDVFTWPPA</sequence>
<protein>
    <submittedName>
        <fullName evidence="4">Short-chain dehydrogenase</fullName>
    </submittedName>
</protein>
<accession>K2N2K1</accession>
<dbReference type="InterPro" id="IPR051687">
    <property type="entry name" value="Peroxisomal_Beta-Oxidation"/>
</dbReference>
<reference evidence="4 5" key="1">
    <citation type="journal article" date="2012" name="J. Bacteriol.">
        <title>Genome Sequence of Nitratireductor indicus Type Strain C115.</title>
        <authorList>
            <person name="Lai Q."/>
            <person name="Li G."/>
            <person name="Yu Z."/>
            <person name="Shao Z."/>
        </authorList>
    </citation>
    <scope>NUCLEOTIDE SEQUENCE [LARGE SCALE GENOMIC DNA]</scope>
    <source>
        <strain evidence="4 5">C115</strain>
    </source>
</reference>
<dbReference type="PANTHER" id="PTHR45024">
    <property type="entry name" value="DEHYDROGENASES, SHORT CHAIN"/>
    <property type="match status" value="1"/>
</dbReference>
<proteinExistence type="inferred from homology"/>
<evidence type="ECO:0000256" key="1">
    <source>
        <dbReference type="ARBA" id="ARBA00006484"/>
    </source>
</evidence>
<comment type="similarity">
    <text evidence="1 2">Belongs to the short-chain dehydrogenases/reductases (SDR) family.</text>
</comment>
<dbReference type="RefSeq" id="WP_009451283.1">
    <property type="nucleotide sequence ID" value="NZ_AMSI01000010.1"/>
</dbReference>
<keyword evidence="5" id="KW-1185">Reference proteome</keyword>
<dbReference type="SUPFAM" id="SSF51735">
    <property type="entry name" value="NAD(P)-binding Rossmann-fold domains"/>
    <property type="match status" value="1"/>
</dbReference>
<dbReference type="eggNOG" id="COG1028">
    <property type="taxonomic scope" value="Bacteria"/>
</dbReference>
<evidence type="ECO:0000313" key="5">
    <source>
        <dbReference type="Proteomes" id="UP000007374"/>
    </source>
</evidence>
<gene>
    <name evidence="4" type="ORF">NA8A_15506</name>
</gene>
<dbReference type="AlphaFoldDB" id="K2N2K1"/>
<dbReference type="SMART" id="SM00822">
    <property type="entry name" value="PKS_KR"/>
    <property type="match status" value="1"/>
</dbReference>
<name>K2N2K1_9HYPH</name>
<dbReference type="EMBL" id="AMSI01000010">
    <property type="protein sequence ID" value="EKF41628.1"/>
    <property type="molecule type" value="Genomic_DNA"/>
</dbReference>
<dbReference type="Pfam" id="PF00106">
    <property type="entry name" value="adh_short"/>
    <property type="match status" value="1"/>
</dbReference>
<dbReference type="Gene3D" id="3.40.50.720">
    <property type="entry name" value="NAD(P)-binding Rossmann-like Domain"/>
    <property type="match status" value="1"/>
</dbReference>
<dbReference type="Proteomes" id="UP000007374">
    <property type="component" value="Unassembled WGS sequence"/>
</dbReference>
<dbReference type="InterPro" id="IPR020904">
    <property type="entry name" value="Sc_DH/Rdtase_CS"/>
</dbReference>
<comment type="caution">
    <text evidence="4">The sequence shown here is derived from an EMBL/GenBank/DDBJ whole genome shotgun (WGS) entry which is preliminary data.</text>
</comment>
<dbReference type="PANTHER" id="PTHR45024:SF3">
    <property type="entry name" value="BLL2957 PROTEIN"/>
    <property type="match status" value="1"/>
</dbReference>
<dbReference type="PROSITE" id="PS00061">
    <property type="entry name" value="ADH_SHORT"/>
    <property type="match status" value="1"/>
</dbReference>